<dbReference type="Pfam" id="PF00535">
    <property type="entry name" value="Glycos_transf_2"/>
    <property type="match status" value="1"/>
</dbReference>
<dbReference type="PANTHER" id="PTHR48090:SF7">
    <property type="entry name" value="RFBJ PROTEIN"/>
    <property type="match status" value="1"/>
</dbReference>
<dbReference type="STRING" id="1921803.NIES593_06570"/>
<dbReference type="InterPro" id="IPR001173">
    <property type="entry name" value="Glyco_trans_2-like"/>
</dbReference>
<dbReference type="PANTHER" id="PTHR48090">
    <property type="entry name" value="UNDECAPRENYL-PHOSPHATE 4-DEOXY-4-FORMAMIDO-L-ARABINOSE TRANSFERASE-RELATED"/>
    <property type="match status" value="1"/>
</dbReference>
<dbReference type="Proteomes" id="UP000186868">
    <property type="component" value="Unassembled WGS sequence"/>
</dbReference>
<dbReference type="Pfam" id="PF26629">
    <property type="entry name" value="GT2_TM_C"/>
    <property type="match status" value="1"/>
</dbReference>
<gene>
    <name evidence="4" type="ORF">NIES593_06570</name>
</gene>
<protein>
    <submittedName>
        <fullName evidence="4">Dolichol-P-glucose synthetase</fullName>
    </submittedName>
</protein>
<feature type="transmembrane region" description="Helical" evidence="1">
    <location>
        <begin position="246"/>
        <end position="266"/>
    </location>
</feature>
<sequence length="396" mass="43604">MINPLNFSQSPDIKALSPELSIVMPCLNEAETLATCIKKARQYLDQHQIAGEIVVADNGSTDGSQEIAIRMGARVVHVEQKGYGSALRGGIAAANGKYIIMGDADDSYDFTQLDPFLEQLRAGHDLVMGNRFKGGIKPGAMPPLHKYLGNPVLTWIGRLFFASPCKDFHCGLRGFRKDAIAALDLRTSGMEFASEMVVKATLHKMKITEVPTTLSPDGRSRPPHLRSWRDGWRHLRFLLLYSPRWLFLYPGALLMLVGLIVGIWLLPGPRGLFDIHTLLFAATAILVGFQAVLFAVFTKIFAISEGLLPEDPRLNRLFRYIDLEKGLIVGSLLLLAGIGGSIYAFGIWGTQDFGVLDPTKTMRIVIPAVTSLSLGFQIVLSSFFLSVLGLKHREIV</sequence>
<dbReference type="InterPro" id="IPR058718">
    <property type="entry name" value="Agl6_TM_C"/>
</dbReference>
<proteinExistence type="predicted"/>
<dbReference type="Gene3D" id="3.90.550.10">
    <property type="entry name" value="Spore Coat Polysaccharide Biosynthesis Protein SpsA, Chain A"/>
    <property type="match status" value="1"/>
</dbReference>
<keyword evidence="1" id="KW-1133">Transmembrane helix</keyword>
<comment type="caution">
    <text evidence="4">The sequence shown here is derived from an EMBL/GenBank/DDBJ whole genome shotgun (WGS) entry which is preliminary data.</text>
</comment>
<evidence type="ECO:0000259" key="3">
    <source>
        <dbReference type="Pfam" id="PF26629"/>
    </source>
</evidence>
<reference evidence="4 5" key="1">
    <citation type="submission" date="2016-11" db="EMBL/GenBank/DDBJ databases">
        <title>Draft Genome Sequences of Nine Cyanobacterial Strains from Diverse Habitats.</title>
        <authorList>
            <person name="Zhu T."/>
            <person name="Hou S."/>
            <person name="Lu X."/>
            <person name="Hess W.R."/>
        </authorList>
    </citation>
    <scope>NUCLEOTIDE SEQUENCE [LARGE SCALE GENOMIC DNA]</scope>
    <source>
        <strain evidence="4 5">NIES-593</strain>
    </source>
</reference>
<evidence type="ECO:0000256" key="1">
    <source>
        <dbReference type="SAM" id="Phobius"/>
    </source>
</evidence>
<keyword evidence="1" id="KW-0812">Transmembrane</keyword>
<feature type="domain" description="Glycosyltransferase 2-like" evidence="2">
    <location>
        <begin position="21"/>
        <end position="180"/>
    </location>
</feature>
<feature type="transmembrane region" description="Helical" evidence="1">
    <location>
        <begin position="364"/>
        <end position="390"/>
    </location>
</feature>
<keyword evidence="1" id="KW-0472">Membrane</keyword>
<evidence type="ECO:0000313" key="5">
    <source>
        <dbReference type="Proteomes" id="UP000186868"/>
    </source>
</evidence>
<dbReference type="RefSeq" id="WP_073598820.1">
    <property type="nucleotide sequence ID" value="NZ_MRCB01000005.1"/>
</dbReference>
<dbReference type="CDD" id="cd04179">
    <property type="entry name" value="DPM_DPG-synthase_like"/>
    <property type="match status" value="1"/>
</dbReference>
<feature type="transmembrane region" description="Helical" evidence="1">
    <location>
        <begin position="278"/>
        <end position="302"/>
    </location>
</feature>
<accession>A0A1U7HMX9</accession>
<name>A0A1U7HMX9_9CYAN</name>
<evidence type="ECO:0000259" key="2">
    <source>
        <dbReference type="Pfam" id="PF00535"/>
    </source>
</evidence>
<feature type="transmembrane region" description="Helical" evidence="1">
    <location>
        <begin position="323"/>
        <end position="344"/>
    </location>
</feature>
<dbReference type="AlphaFoldDB" id="A0A1U7HMX9"/>
<dbReference type="InterPro" id="IPR050256">
    <property type="entry name" value="Glycosyltransferase_2"/>
</dbReference>
<organism evidence="4 5">
    <name type="scientific">Hydrococcus rivularis NIES-593</name>
    <dbReference type="NCBI Taxonomy" id="1921803"/>
    <lineage>
        <taxon>Bacteria</taxon>
        <taxon>Bacillati</taxon>
        <taxon>Cyanobacteriota</taxon>
        <taxon>Cyanophyceae</taxon>
        <taxon>Pleurocapsales</taxon>
        <taxon>Hydrococcaceae</taxon>
        <taxon>Hydrococcus</taxon>
    </lineage>
</organism>
<feature type="domain" description="Low-salt glycan biosynthesis hexosyltransferase Agl6 C-terminal transmembrane region" evidence="3">
    <location>
        <begin position="296"/>
        <end position="389"/>
    </location>
</feature>
<dbReference type="EMBL" id="MRCB01000005">
    <property type="protein sequence ID" value="OKH24875.1"/>
    <property type="molecule type" value="Genomic_DNA"/>
</dbReference>
<keyword evidence="5" id="KW-1185">Reference proteome</keyword>
<dbReference type="SUPFAM" id="SSF53448">
    <property type="entry name" value="Nucleotide-diphospho-sugar transferases"/>
    <property type="match status" value="1"/>
</dbReference>
<dbReference type="InterPro" id="IPR029044">
    <property type="entry name" value="Nucleotide-diphossugar_trans"/>
</dbReference>
<dbReference type="OrthoDB" id="9810303at2"/>
<evidence type="ECO:0000313" key="4">
    <source>
        <dbReference type="EMBL" id="OKH24875.1"/>
    </source>
</evidence>